<feature type="region of interest" description="Disordered" evidence="1">
    <location>
        <begin position="1"/>
        <end position="20"/>
    </location>
</feature>
<proteinExistence type="predicted"/>
<organism evidence="2 3">
    <name type="scientific">Streptomyces ehimensis</name>
    <dbReference type="NCBI Taxonomy" id="68195"/>
    <lineage>
        <taxon>Bacteria</taxon>
        <taxon>Bacillati</taxon>
        <taxon>Actinomycetota</taxon>
        <taxon>Actinomycetes</taxon>
        <taxon>Kitasatosporales</taxon>
        <taxon>Streptomycetaceae</taxon>
        <taxon>Streptomyces</taxon>
    </lineage>
</organism>
<accession>A0ABV9BUZ8</accession>
<comment type="caution">
    <text evidence="2">The sequence shown here is derived from an EMBL/GenBank/DDBJ whole genome shotgun (WGS) entry which is preliminary data.</text>
</comment>
<evidence type="ECO:0000313" key="2">
    <source>
        <dbReference type="EMBL" id="MFC4517826.1"/>
    </source>
</evidence>
<feature type="compositionally biased region" description="Acidic residues" evidence="1">
    <location>
        <begin position="1"/>
        <end position="12"/>
    </location>
</feature>
<reference evidence="3" key="1">
    <citation type="journal article" date="2019" name="Int. J. Syst. Evol. Microbiol.">
        <title>The Global Catalogue of Microorganisms (GCM) 10K type strain sequencing project: providing services to taxonomists for standard genome sequencing and annotation.</title>
        <authorList>
            <consortium name="The Broad Institute Genomics Platform"/>
            <consortium name="The Broad Institute Genome Sequencing Center for Infectious Disease"/>
            <person name="Wu L."/>
            <person name="Ma J."/>
        </authorList>
    </citation>
    <scope>NUCLEOTIDE SEQUENCE [LARGE SCALE GENOMIC DNA]</scope>
    <source>
        <strain evidence="3">CECT 8064</strain>
    </source>
</reference>
<evidence type="ECO:0000313" key="3">
    <source>
        <dbReference type="Proteomes" id="UP001595990"/>
    </source>
</evidence>
<sequence>MATGEPDGEDEHGQEAGEGVVGASLLVPQGIPRPACAGCTTGGIDGEWALEDEDLDYLTQPVVSLD</sequence>
<dbReference type="EMBL" id="JBHSFS010000026">
    <property type="protein sequence ID" value="MFC4517826.1"/>
    <property type="molecule type" value="Genomic_DNA"/>
</dbReference>
<keyword evidence="3" id="KW-1185">Reference proteome</keyword>
<evidence type="ECO:0000256" key="1">
    <source>
        <dbReference type="SAM" id="MobiDB-lite"/>
    </source>
</evidence>
<dbReference type="Proteomes" id="UP001595990">
    <property type="component" value="Unassembled WGS sequence"/>
</dbReference>
<name>A0ABV9BUZ8_9ACTN</name>
<protein>
    <submittedName>
        <fullName evidence="2">Uncharacterized protein</fullName>
    </submittedName>
</protein>
<dbReference type="RefSeq" id="WP_358241013.1">
    <property type="nucleotide sequence ID" value="NZ_JBHSFS010000026.1"/>
</dbReference>
<gene>
    <name evidence="2" type="ORF">ACFPEN_33610</name>
</gene>